<dbReference type="Proteomes" id="UP000218327">
    <property type="component" value="Unassembled WGS sequence"/>
</dbReference>
<evidence type="ECO:0000256" key="4">
    <source>
        <dbReference type="ARBA" id="ARBA00022964"/>
    </source>
</evidence>
<reference evidence="9" key="1">
    <citation type="submission" date="2017-08" db="EMBL/GenBank/DDBJ databases">
        <title>A dynamic microbial community with high functional redundancy inhabits the cold, oxic subseafloor aquifer.</title>
        <authorList>
            <person name="Tully B.J."/>
            <person name="Wheat C.G."/>
            <person name="Glazer B.T."/>
            <person name="Huber J.A."/>
        </authorList>
    </citation>
    <scope>NUCLEOTIDE SEQUENCE [LARGE SCALE GENOMIC DNA]</scope>
</reference>
<comment type="cofactor">
    <cofactor evidence="1">
        <name>L-ascorbate</name>
        <dbReference type="ChEBI" id="CHEBI:38290"/>
    </cofactor>
</comment>
<evidence type="ECO:0000256" key="6">
    <source>
        <dbReference type="ARBA" id="ARBA00023004"/>
    </source>
</evidence>
<protein>
    <recommendedName>
        <fullName evidence="7">Fe2OG dioxygenase domain-containing protein</fullName>
    </recommendedName>
</protein>
<dbReference type="InterPro" id="IPR005123">
    <property type="entry name" value="Oxoglu/Fe-dep_dioxygenase_dom"/>
</dbReference>
<keyword evidence="2" id="KW-0479">Metal-binding</keyword>
<keyword evidence="5" id="KW-0560">Oxidoreductase</keyword>
<dbReference type="EMBL" id="NVVJ01000009">
    <property type="protein sequence ID" value="PCJ26853.1"/>
    <property type="molecule type" value="Genomic_DNA"/>
</dbReference>
<dbReference type="GO" id="GO:0051213">
    <property type="term" value="F:dioxygenase activity"/>
    <property type="evidence" value="ECO:0007669"/>
    <property type="project" value="UniProtKB-KW"/>
</dbReference>
<dbReference type="GO" id="GO:0005506">
    <property type="term" value="F:iron ion binding"/>
    <property type="evidence" value="ECO:0007669"/>
    <property type="project" value="InterPro"/>
</dbReference>
<accession>A0A2A5B5N8</accession>
<organism evidence="8 9">
    <name type="scientific">SAR86 cluster bacterium</name>
    <dbReference type="NCBI Taxonomy" id="2030880"/>
    <lineage>
        <taxon>Bacteria</taxon>
        <taxon>Pseudomonadati</taxon>
        <taxon>Pseudomonadota</taxon>
        <taxon>Gammaproteobacteria</taxon>
        <taxon>SAR86 cluster</taxon>
    </lineage>
</organism>
<evidence type="ECO:0000259" key="7">
    <source>
        <dbReference type="PROSITE" id="PS51471"/>
    </source>
</evidence>
<evidence type="ECO:0000256" key="1">
    <source>
        <dbReference type="ARBA" id="ARBA00001961"/>
    </source>
</evidence>
<name>A0A2A5B5N8_9GAMM</name>
<dbReference type="PROSITE" id="PS51471">
    <property type="entry name" value="FE2OG_OXY"/>
    <property type="match status" value="1"/>
</dbReference>
<keyword evidence="3" id="KW-0847">Vitamin C</keyword>
<dbReference type="AlphaFoldDB" id="A0A2A5B5N8"/>
<dbReference type="Pfam" id="PF13640">
    <property type="entry name" value="2OG-FeII_Oxy_3"/>
    <property type="match status" value="1"/>
</dbReference>
<gene>
    <name evidence="8" type="ORF">COA96_04290</name>
</gene>
<dbReference type="Gene3D" id="2.60.120.620">
    <property type="entry name" value="q2cbj1_9rhob like domain"/>
    <property type="match status" value="1"/>
</dbReference>
<sequence>MSILDYIEFFPGFVDGKLCDELISHYKENAKWESSTFSDGTGIMTQTAERVKMEEFWIQQDMKFYSEFQAHFQKAVVKYLQKHPKFEPQRFTPFRLNHYPVGGFMEQHIDNIHHSHGQQFGYPHVTVLVMLNDNYEGGEFDLCDGGFVPETQQGSVIVFPSNFMYPHQVQKVTSGDRFSLMTWIM</sequence>
<evidence type="ECO:0000313" key="8">
    <source>
        <dbReference type="EMBL" id="PCJ26853.1"/>
    </source>
</evidence>
<dbReference type="SMART" id="SM00702">
    <property type="entry name" value="P4Hc"/>
    <property type="match status" value="1"/>
</dbReference>
<dbReference type="InterPro" id="IPR044862">
    <property type="entry name" value="Pro_4_hyd_alph_FE2OG_OXY"/>
</dbReference>
<dbReference type="GO" id="GO:0016705">
    <property type="term" value="F:oxidoreductase activity, acting on paired donors, with incorporation or reduction of molecular oxygen"/>
    <property type="evidence" value="ECO:0007669"/>
    <property type="project" value="InterPro"/>
</dbReference>
<evidence type="ECO:0000313" key="9">
    <source>
        <dbReference type="Proteomes" id="UP000218327"/>
    </source>
</evidence>
<keyword evidence="6" id="KW-0408">Iron</keyword>
<keyword evidence="4" id="KW-0223">Dioxygenase</keyword>
<dbReference type="GO" id="GO:0031418">
    <property type="term" value="F:L-ascorbic acid binding"/>
    <property type="evidence" value="ECO:0007669"/>
    <property type="project" value="UniProtKB-KW"/>
</dbReference>
<evidence type="ECO:0000256" key="2">
    <source>
        <dbReference type="ARBA" id="ARBA00022723"/>
    </source>
</evidence>
<comment type="caution">
    <text evidence="8">The sequence shown here is derived from an EMBL/GenBank/DDBJ whole genome shotgun (WGS) entry which is preliminary data.</text>
</comment>
<evidence type="ECO:0000256" key="3">
    <source>
        <dbReference type="ARBA" id="ARBA00022896"/>
    </source>
</evidence>
<feature type="domain" description="Fe2OG dioxygenase" evidence="7">
    <location>
        <begin position="90"/>
        <end position="185"/>
    </location>
</feature>
<proteinExistence type="predicted"/>
<dbReference type="InterPro" id="IPR006620">
    <property type="entry name" value="Pro_4_hyd_alph"/>
</dbReference>
<evidence type="ECO:0000256" key="5">
    <source>
        <dbReference type="ARBA" id="ARBA00023002"/>
    </source>
</evidence>